<evidence type="ECO:0000259" key="8">
    <source>
        <dbReference type="Pfam" id="PF00136"/>
    </source>
</evidence>
<dbReference type="InterPro" id="IPR050240">
    <property type="entry name" value="DNA_pol_type-B"/>
</dbReference>
<dbReference type="SUPFAM" id="SSF53098">
    <property type="entry name" value="Ribonuclease H-like"/>
    <property type="match status" value="1"/>
</dbReference>
<evidence type="ECO:0000256" key="2">
    <source>
        <dbReference type="ARBA" id="ARBA00012417"/>
    </source>
</evidence>
<feature type="domain" description="DNA-directed DNA polymerase family B multifunctional" evidence="8">
    <location>
        <begin position="344"/>
        <end position="720"/>
    </location>
</feature>
<dbReference type="EC" id="2.7.7.7" evidence="2"/>
<evidence type="ECO:0000256" key="5">
    <source>
        <dbReference type="ARBA" id="ARBA00022932"/>
    </source>
</evidence>
<dbReference type="Gene3D" id="1.10.132.60">
    <property type="entry name" value="DNA polymerase family B, C-terminal domain"/>
    <property type="match status" value="1"/>
</dbReference>
<comment type="similarity">
    <text evidence="1">Belongs to the DNA polymerase type-B family.</text>
</comment>
<reference evidence="10" key="1">
    <citation type="journal article" date="2015" name="Nature">
        <title>Complex archaea that bridge the gap between prokaryotes and eukaryotes.</title>
        <authorList>
            <person name="Spang A."/>
            <person name="Saw J.H."/>
            <person name="Jorgensen S.L."/>
            <person name="Zaremba-Niedzwiedzka K."/>
            <person name="Martijn J."/>
            <person name="Lind A.E."/>
            <person name="van Eijk R."/>
            <person name="Schleper C."/>
            <person name="Guy L."/>
            <person name="Ettema T.J."/>
        </authorList>
    </citation>
    <scope>NUCLEOTIDE SEQUENCE</scope>
</reference>
<feature type="non-terminal residue" evidence="10">
    <location>
        <position position="1"/>
    </location>
</feature>
<keyword evidence="4" id="KW-0548">Nucleotidyltransferase</keyword>
<dbReference type="SMART" id="SM00486">
    <property type="entry name" value="POLBc"/>
    <property type="match status" value="1"/>
</dbReference>
<dbReference type="AlphaFoldDB" id="A0A0F9JUR5"/>
<evidence type="ECO:0000256" key="3">
    <source>
        <dbReference type="ARBA" id="ARBA00022679"/>
    </source>
</evidence>
<evidence type="ECO:0000259" key="9">
    <source>
        <dbReference type="Pfam" id="PF03104"/>
    </source>
</evidence>
<dbReference type="InterPro" id="IPR006134">
    <property type="entry name" value="DNA-dir_DNA_pol_B_multi_dom"/>
</dbReference>
<accession>A0A0F9JUR5</accession>
<dbReference type="Gene3D" id="3.30.420.10">
    <property type="entry name" value="Ribonuclease H-like superfamily/Ribonuclease H"/>
    <property type="match status" value="1"/>
</dbReference>
<dbReference type="EMBL" id="LAZR01009287">
    <property type="protein sequence ID" value="KKM73544.1"/>
    <property type="molecule type" value="Genomic_DNA"/>
</dbReference>
<comment type="catalytic activity">
    <reaction evidence="7">
        <text>DNA(n) + a 2'-deoxyribonucleoside 5'-triphosphate = DNA(n+1) + diphosphate</text>
        <dbReference type="Rhea" id="RHEA:22508"/>
        <dbReference type="Rhea" id="RHEA-COMP:17339"/>
        <dbReference type="Rhea" id="RHEA-COMP:17340"/>
        <dbReference type="ChEBI" id="CHEBI:33019"/>
        <dbReference type="ChEBI" id="CHEBI:61560"/>
        <dbReference type="ChEBI" id="CHEBI:173112"/>
        <dbReference type="EC" id="2.7.7.7"/>
    </reaction>
</comment>
<proteinExistence type="inferred from homology"/>
<dbReference type="InterPro" id="IPR006172">
    <property type="entry name" value="DNA-dir_DNA_pol_B"/>
</dbReference>
<keyword evidence="5" id="KW-0239">DNA-directed DNA polymerase</keyword>
<evidence type="ECO:0000256" key="7">
    <source>
        <dbReference type="ARBA" id="ARBA00049244"/>
    </source>
</evidence>
<dbReference type="InterPro" id="IPR023211">
    <property type="entry name" value="DNA_pol_palm_dom_sf"/>
</dbReference>
<dbReference type="InterPro" id="IPR043502">
    <property type="entry name" value="DNA/RNA_pol_sf"/>
</dbReference>
<dbReference type="GO" id="GO:0006261">
    <property type="term" value="P:DNA-templated DNA replication"/>
    <property type="evidence" value="ECO:0007669"/>
    <property type="project" value="TreeGrafter"/>
</dbReference>
<dbReference type="PANTHER" id="PTHR10322:SF23">
    <property type="entry name" value="DNA POLYMERASE DELTA CATALYTIC SUBUNIT"/>
    <property type="match status" value="1"/>
</dbReference>
<dbReference type="InterPro" id="IPR036397">
    <property type="entry name" value="RNaseH_sf"/>
</dbReference>
<dbReference type="PANTHER" id="PTHR10322">
    <property type="entry name" value="DNA POLYMERASE CATALYTIC SUBUNIT"/>
    <property type="match status" value="1"/>
</dbReference>
<dbReference type="Gene3D" id="1.10.287.690">
    <property type="entry name" value="Helix hairpin bin"/>
    <property type="match status" value="1"/>
</dbReference>
<feature type="domain" description="DNA-directed DNA polymerase family B exonuclease" evidence="9">
    <location>
        <begin position="60"/>
        <end position="269"/>
    </location>
</feature>
<sequence length="749" mass="85982">FKRLINILNSHPDVKSVRICEKYVKLEDPQKTKIFAVSVVKPSLFKKTIKAIDEIGLFTLYNTDLPISQMYFYVNDLFPMSLCGFQVSIEKEKKPNKYQIRLLSLELKDDNEKLFYDLPPLKAVWLDIKIQKSGIRSYYNDPLAYAEISIVEKDAKNNIPRADGVRKRKFLIDLADEAENLKMISKVIEKLDPDIILTRGGDEFVFPYLVARASENHVTKDLYFSRNKTPLKNCIFDLSGGTDHYMSYGVIRRRSKTQVYFTGRFHLDTNAYGSLHFSDGNIPGVIEVARISRVPLQRLCRITIGGALQSIQYYNAYKLDHLIPPFKKSPEGFRSGMDLILNDRGGHIFEPLIGVFDQVVELDFSSMYPSLMANFNISSETINCKCCKEDGTGIIVPGGGGFHICSKREGIISKSISLPLKKRLYYKEYNKTHDDLRYKFTDMALKWVLVVSFGYLGFKNARFGKIEAHQTVCAFAREFLMRSAEIATKYGCKIIHGIVDSIYLQDIKGRTSEEFEAITRKVADEITDSTDITMSWDGLFNIIVFLPSRAEPDIPALSHYWGIKNNGELKVRGIEVRRRDIPKIVKDAQFAFIDVFQGVKTVAEFNEIIPKAKKKLFEYVERVYSGEVSRDELTIKQKISRSPNQYKVNSYQAIAARQLERSGVVASAGKNVRYIILNAEADPSFPEKKVILSDLYDGRKHEYDRKKYVELLKRAFENIFPIEFPELEELLKPDFNTKFIQKDLTCFIE</sequence>
<dbReference type="InterPro" id="IPR012337">
    <property type="entry name" value="RNaseH-like_sf"/>
</dbReference>
<comment type="caution">
    <text evidence="10">The sequence shown here is derived from an EMBL/GenBank/DDBJ whole genome shotgun (WGS) entry which is preliminary data.</text>
</comment>
<dbReference type="Pfam" id="PF03104">
    <property type="entry name" value="DNA_pol_B_exo1"/>
    <property type="match status" value="1"/>
</dbReference>
<evidence type="ECO:0000256" key="4">
    <source>
        <dbReference type="ARBA" id="ARBA00022695"/>
    </source>
</evidence>
<organism evidence="10">
    <name type="scientific">marine sediment metagenome</name>
    <dbReference type="NCBI Taxonomy" id="412755"/>
    <lineage>
        <taxon>unclassified sequences</taxon>
        <taxon>metagenomes</taxon>
        <taxon>ecological metagenomes</taxon>
    </lineage>
</organism>
<protein>
    <recommendedName>
        <fullName evidence="2">DNA-directed DNA polymerase</fullName>
        <ecNumber evidence="2">2.7.7.7</ecNumber>
    </recommendedName>
</protein>
<gene>
    <name evidence="10" type="ORF">LCGC14_1409430</name>
</gene>
<dbReference type="SUPFAM" id="SSF56672">
    <property type="entry name" value="DNA/RNA polymerases"/>
    <property type="match status" value="1"/>
</dbReference>
<dbReference type="GO" id="GO:0003677">
    <property type="term" value="F:DNA binding"/>
    <property type="evidence" value="ECO:0007669"/>
    <property type="project" value="UniProtKB-KW"/>
</dbReference>
<evidence type="ECO:0000313" key="10">
    <source>
        <dbReference type="EMBL" id="KKM73544.1"/>
    </source>
</evidence>
<dbReference type="InterPro" id="IPR006133">
    <property type="entry name" value="DNA-dir_DNA_pol_B_exonuc"/>
</dbReference>
<dbReference type="GO" id="GO:0000166">
    <property type="term" value="F:nucleotide binding"/>
    <property type="evidence" value="ECO:0007669"/>
    <property type="project" value="InterPro"/>
</dbReference>
<dbReference type="GO" id="GO:0003887">
    <property type="term" value="F:DNA-directed DNA polymerase activity"/>
    <property type="evidence" value="ECO:0007669"/>
    <property type="project" value="UniProtKB-KW"/>
</dbReference>
<dbReference type="Gene3D" id="3.90.1600.10">
    <property type="entry name" value="Palm domain of DNA polymerase"/>
    <property type="match status" value="1"/>
</dbReference>
<evidence type="ECO:0000256" key="1">
    <source>
        <dbReference type="ARBA" id="ARBA00005755"/>
    </source>
</evidence>
<keyword evidence="3" id="KW-0808">Transferase</keyword>
<dbReference type="Pfam" id="PF00136">
    <property type="entry name" value="DNA_pol_B"/>
    <property type="match status" value="1"/>
</dbReference>
<evidence type="ECO:0000256" key="6">
    <source>
        <dbReference type="ARBA" id="ARBA00023125"/>
    </source>
</evidence>
<name>A0A0F9JUR5_9ZZZZ</name>
<dbReference type="InterPro" id="IPR042087">
    <property type="entry name" value="DNA_pol_B_thumb"/>
</dbReference>
<keyword evidence="6" id="KW-0238">DNA-binding</keyword>